<accession>A0A7W6GYM8</accession>
<dbReference type="EMBL" id="JACIEI010000001">
    <property type="protein sequence ID" value="MBB3993016.1"/>
    <property type="molecule type" value="Genomic_DNA"/>
</dbReference>
<reference evidence="1 2" key="1">
    <citation type="submission" date="2020-08" db="EMBL/GenBank/DDBJ databases">
        <title>Genomic Encyclopedia of Type Strains, Phase IV (KMG-IV): sequencing the most valuable type-strain genomes for metagenomic binning, comparative biology and taxonomic classification.</title>
        <authorList>
            <person name="Goeker M."/>
        </authorList>
    </citation>
    <scope>NUCLEOTIDE SEQUENCE [LARGE SCALE GENOMIC DNA]</scope>
    <source>
        <strain evidence="1 2">DSM 102234</strain>
    </source>
</reference>
<dbReference type="RefSeq" id="WP_246423263.1">
    <property type="nucleotide sequence ID" value="NZ_JACIEI010000001.1"/>
</dbReference>
<evidence type="ECO:0000313" key="2">
    <source>
        <dbReference type="Proteomes" id="UP000530268"/>
    </source>
</evidence>
<proteinExistence type="predicted"/>
<comment type="caution">
    <text evidence="1">The sequence shown here is derived from an EMBL/GenBank/DDBJ whole genome shotgun (WGS) entry which is preliminary data.</text>
</comment>
<sequence>MTYANPSEQFAARIPARGQSNSSLPFLSADRGLNVLGRFFTGIFNFMIKIAESSSRCEQVAALQAKSDDELAAMGIKRDEIVHFVFRDRFYA</sequence>
<dbReference type="AlphaFoldDB" id="A0A7W6GYM8"/>
<organism evidence="1 2">
    <name type="scientific">Sulfitobacter undariae</name>
    <dbReference type="NCBI Taxonomy" id="1563671"/>
    <lineage>
        <taxon>Bacteria</taxon>
        <taxon>Pseudomonadati</taxon>
        <taxon>Pseudomonadota</taxon>
        <taxon>Alphaproteobacteria</taxon>
        <taxon>Rhodobacterales</taxon>
        <taxon>Roseobacteraceae</taxon>
        <taxon>Sulfitobacter</taxon>
    </lineage>
</organism>
<gene>
    <name evidence="1" type="ORF">GGR95_000635</name>
</gene>
<protein>
    <submittedName>
        <fullName evidence="1">Uncharacterized protein YjiS (DUF1127 family)</fullName>
    </submittedName>
</protein>
<dbReference type="Proteomes" id="UP000530268">
    <property type="component" value="Unassembled WGS sequence"/>
</dbReference>
<evidence type="ECO:0000313" key="1">
    <source>
        <dbReference type="EMBL" id="MBB3993016.1"/>
    </source>
</evidence>
<keyword evidence="2" id="KW-1185">Reference proteome</keyword>
<name>A0A7W6GYM8_9RHOB</name>